<dbReference type="CDD" id="cd00761">
    <property type="entry name" value="Glyco_tranf_GTA_type"/>
    <property type="match status" value="1"/>
</dbReference>
<gene>
    <name evidence="2" type="ORF">DDZ13_13675</name>
</gene>
<evidence type="ECO:0000259" key="1">
    <source>
        <dbReference type="Pfam" id="PF00535"/>
    </source>
</evidence>
<keyword evidence="3" id="KW-1185">Reference proteome</keyword>
<dbReference type="SUPFAM" id="SSF53448">
    <property type="entry name" value="Nucleotide-diphospho-sugar transferases"/>
    <property type="match status" value="1"/>
</dbReference>
<accession>A0A317ZEF5</accession>
<dbReference type="PANTHER" id="PTHR43179">
    <property type="entry name" value="RHAMNOSYLTRANSFERASE WBBL"/>
    <property type="match status" value="1"/>
</dbReference>
<dbReference type="InterPro" id="IPR001173">
    <property type="entry name" value="Glyco_trans_2-like"/>
</dbReference>
<dbReference type="AlphaFoldDB" id="A0A317ZEF5"/>
<organism evidence="2 3">
    <name type="scientific">Coraliomargarita sinensis</name>
    <dbReference type="NCBI Taxonomy" id="2174842"/>
    <lineage>
        <taxon>Bacteria</taxon>
        <taxon>Pseudomonadati</taxon>
        <taxon>Verrucomicrobiota</taxon>
        <taxon>Opitutia</taxon>
        <taxon>Puniceicoccales</taxon>
        <taxon>Coraliomargaritaceae</taxon>
        <taxon>Coraliomargarita</taxon>
    </lineage>
</organism>
<dbReference type="Proteomes" id="UP000247099">
    <property type="component" value="Unassembled WGS sequence"/>
</dbReference>
<evidence type="ECO:0000313" key="3">
    <source>
        <dbReference type="Proteomes" id="UP000247099"/>
    </source>
</evidence>
<sequence length="373" mass="41758">MPIRTPGSIHPSRSVPLRHMDCVSSGSFGFIVRTGLCNILISGSHPNMLDISVIIPTRNSMGHLKAHLNALLPWLSEVKQVVVVDSESTDGTVEYFHEHLSHPNLVFIEHPPGLYESWNAAIQRVEANYLHFATVGDVMPFESLVELYQIAVNEDADVVLSPPEIVMPDGQRNFAGWPIHRYCEALSSNEPYVLPSVERFIWNVHALPGTLIGSSSSNLYRTSVLKSEPFPCEYGHAGDSAWAIARPHTERWVVAPAVESIFIKHASSGRQRWGSVLSRPKLYQLAVDAFRTLSRSTKADEPGYSLLGELHLLLEMYVQKGQLVEEWNSVREGAIPWFLQPRAIGLRRKRKQLDLKLRCLADDLCARVVGSEK</sequence>
<dbReference type="EMBL" id="QHJQ01000012">
    <property type="protein sequence ID" value="PXA03112.1"/>
    <property type="molecule type" value="Genomic_DNA"/>
</dbReference>
<dbReference type="Gene3D" id="3.90.550.10">
    <property type="entry name" value="Spore Coat Polysaccharide Biosynthesis Protein SpsA, Chain A"/>
    <property type="match status" value="1"/>
</dbReference>
<dbReference type="InterPro" id="IPR029044">
    <property type="entry name" value="Nucleotide-diphossugar_trans"/>
</dbReference>
<reference evidence="2 3" key="1">
    <citation type="submission" date="2018-05" db="EMBL/GenBank/DDBJ databases">
        <title>Coraliomargarita sinensis sp. nov., isolated from a marine solar saltern.</title>
        <authorList>
            <person name="Zhou L.Y."/>
        </authorList>
    </citation>
    <scope>NUCLEOTIDE SEQUENCE [LARGE SCALE GENOMIC DNA]</scope>
    <source>
        <strain evidence="2 3">WN38</strain>
    </source>
</reference>
<proteinExistence type="predicted"/>
<dbReference type="Pfam" id="PF00535">
    <property type="entry name" value="Glycos_transf_2"/>
    <property type="match status" value="1"/>
</dbReference>
<dbReference type="InParanoid" id="A0A317ZEF5"/>
<name>A0A317ZEF5_9BACT</name>
<evidence type="ECO:0000313" key="2">
    <source>
        <dbReference type="EMBL" id="PXA03112.1"/>
    </source>
</evidence>
<dbReference type="PANTHER" id="PTHR43179:SF7">
    <property type="entry name" value="RHAMNOSYLTRANSFERASE WBBL"/>
    <property type="match status" value="1"/>
</dbReference>
<comment type="caution">
    <text evidence="2">The sequence shown here is derived from an EMBL/GenBank/DDBJ whole genome shotgun (WGS) entry which is preliminary data.</text>
</comment>
<protein>
    <recommendedName>
        <fullName evidence="1">Glycosyltransferase 2-like domain-containing protein</fullName>
    </recommendedName>
</protein>
<feature type="domain" description="Glycosyltransferase 2-like" evidence="1">
    <location>
        <begin position="52"/>
        <end position="169"/>
    </location>
</feature>